<keyword evidence="3" id="KW-1185">Reference proteome</keyword>
<evidence type="ECO:0000313" key="3">
    <source>
        <dbReference type="Proteomes" id="UP000274131"/>
    </source>
</evidence>
<feature type="compositionally biased region" description="Basic and acidic residues" evidence="1">
    <location>
        <begin position="1"/>
        <end position="16"/>
    </location>
</feature>
<dbReference type="AlphaFoldDB" id="A0A0N4VHL8"/>
<protein>
    <submittedName>
        <fullName evidence="2 4">Uncharacterized protein</fullName>
    </submittedName>
</protein>
<accession>A0A0N4VHL8</accession>
<dbReference type="WBParaSite" id="EVEC_0001031901-mRNA-1">
    <property type="protein sequence ID" value="EVEC_0001031901-mRNA-1"/>
    <property type="gene ID" value="EVEC_0001031901"/>
</dbReference>
<organism evidence="4">
    <name type="scientific">Enterobius vermicularis</name>
    <name type="common">Human pinworm</name>
    <dbReference type="NCBI Taxonomy" id="51028"/>
    <lineage>
        <taxon>Eukaryota</taxon>
        <taxon>Metazoa</taxon>
        <taxon>Ecdysozoa</taxon>
        <taxon>Nematoda</taxon>
        <taxon>Chromadorea</taxon>
        <taxon>Rhabditida</taxon>
        <taxon>Spirurina</taxon>
        <taxon>Oxyuridomorpha</taxon>
        <taxon>Oxyuroidea</taxon>
        <taxon>Oxyuridae</taxon>
        <taxon>Enterobius</taxon>
    </lineage>
</organism>
<name>A0A0N4VHL8_ENTVE</name>
<evidence type="ECO:0000256" key="1">
    <source>
        <dbReference type="SAM" id="MobiDB-lite"/>
    </source>
</evidence>
<dbReference type="Proteomes" id="UP000274131">
    <property type="component" value="Unassembled WGS sequence"/>
</dbReference>
<gene>
    <name evidence="2" type="ORF">EVEC_LOCUS9668</name>
</gene>
<evidence type="ECO:0000313" key="2">
    <source>
        <dbReference type="EMBL" id="VDD94917.1"/>
    </source>
</evidence>
<sequence length="95" mass="10432">MKEDATKLIADSEKSPIQKSSSTREPGQFGRASVGACLSPMLPQKCLSADKLPLVDETSVGSEVSKEEEGTSSRIMKWLRLSPKKKETRRSSLYS</sequence>
<proteinExistence type="predicted"/>
<reference evidence="2 3" key="2">
    <citation type="submission" date="2018-10" db="EMBL/GenBank/DDBJ databases">
        <authorList>
            <consortium name="Pathogen Informatics"/>
        </authorList>
    </citation>
    <scope>NUCLEOTIDE SEQUENCE [LARGE SCALE GENOMIC DNA]</scope>
</reference>
<evidence type="ECO:0000313" key="4">
    <source>
        <dbReference type="WBParaSite" id="EVEC_0001031901-mRNA-1"/>
    </source>
</evidence>
<dbReference type="EMBL" id="UXUI01010212">
    <property type="protein sequence ID" value="VDD94917.1"/>
    <property type="molecule type" value="Genomic_DNA"/>
</dbReference>
<reference evidence="4" key="1">
    <citation type="submission" date="2017-02" db="UniProtKB">
        <authorList>
            <consortium name="WormBaseParasite"/>
        </authorList>
    </citation>
    <scope>IDENTIFICATION</scope>
</reference>
<feature type="region of interest" description="Disordered" evidence="1">
    <location>
        <begin position="1"/>
        <end position="31"/>
    </location>
</feature>